<keyword evidence="3" id="KW-1185">Reference proteome</keyword>
<organism evidence="2 3">
    <name type="scientific">Pyrus ussuriensis x Pyrus communis</name>
    <dbReference type="NCBI Taxonomy" id="2448454"/>
    <lineage>
        <taxon>Eukaryota</taxon>
        <taxon>Viridiplantae</taxon>
        <taxon>Streptophyta</taxon>
        <taxon>Embryophyta</taxon>
        <taxon>Tracheophyta</taxon>
        <taxon>Spermatophyta</taxon>
        <taxon>Magnoliopsida</taxon>
        <taxon>eudicotyledons</taxon>
        <taxon>Gunneridae</taxon>
        <taxon>Pentapetalae</taxon>
        <taxon>rosids</taxon>
        <taxon>fabids</taxon>
        <taxon>Rosales</taxon>
        <taxon>Rosaceae</taxon>
        <taxon>Amygdaloideae</taxon>
        <taxon>Maleae</taxon>
        <taxon>Pyrus</taxon>
    </lineage>
</organism>
<evidence type="ECO:0000313" key="3">
    <source>
        <dbReference type="Proteomes" id="UP000327157"/>
    </source>
</evidence>
<reference evidence="2 3" key="3">
    <citation type="submission" date="2019-11" db="EMBL/GenBank/DDBJ databases">
        <title>A de novo genome assembly of a pear dwarfing rootstock.</title>
        <authorList>
            <person name="Wang F."/>
            <person name="Wang J."/>
            <person name="Li S."/>
            <person name="Zhang Y."/>
            <person name="Fang M."/>
            <person name="Ma L."/>
            <person name="Zhao Y."/>
            <person name="Jiang S."/>
        </authorList>
    </citation>
    <scope>NUCLEOTIDE SEQUENCE [LARGE SCALE GENOMIC DNA]</scope>
    <source>
        <strain evidence="2">S2</strain>
        <tissue evidence="2">Leaf</tissue>
    </source>
</reference>
<reference evidence="2 3" key="1">
    <citation type="submission" date="2019-09" db="EMBL/GenBank/DDBJ databases">
        <authorList>
            <person name="Ou C."/>
        </authorList>
    </citation>
    <scope>NUCLEOTIDE SEQUENCE [LARGE SCALE GENOMIC DNA]</scope>
    <source>
        <strain evidence="2">S2</strain>
        <tissue evidence="2">Leaf</tissue>
    </source>
</reference>
<keyword evidence="1" id="KW-0732">Signal</keyword>
<proteinExistence type="predicted"/>
<sequence length="137" mass="15016">MGMWGLKILKVLSFLICTGCCRNSVSICRWGSVAIAAAERWGVAGQDTSCKPFVKRTNVHQNSRLAEAQDFVVAAVADLQISKKTTFLEGKSEERDIFKVWVAELTPNQVAGEEEDFARVVKVRVVSGGVGEGIARW</sequence>
<gene>
    <name evidence="2" type="ORF">D8674_007173</name>
</gene>
<name>A0A5N5FWF0_9ROSA</name>
<dbReference type="Proteomes" id="UP000327157">
    <property type="component" value="Chromosome 11"/>
</dbReference>
<dbReference type="AlphaFoldDB" id="A0A5N5FWF0"/>
<protein>
    <submittedName>
        <fullName evidence="2">Uncharacterized protein</fullName>
    </submittedName>
</protein>
<accession>A0A5N5FWF0</accession>
<comment type="caution">
    <text evidence="2">The sequence shown here is derived from an EMBL/GenBank/DDBJ whole genome shotgun (WGS) entry which is preliminary data.</text>
</comment>
<evidence type="ECO:0000313" key="2">
    <source>
        <dbReference type="EMBL" id="KAB2607456.1"/>
    </source>
</evidence>
<feature type="chain" id="PRO_5024467108" evidence="1">
    <location>
        <begin position="22"/>
        <end position="137"/>
    </location>
</feature>
<dbReference type="EMBL" id="SMOL01000559">
    <property type="protein sequence ID" value="KAB2607456.1"/>
    <property type="molecule type" value="Genomic_DNA"/>
</dbReference>
<evidence type="ECO:0000256" key="1">
    <source>
        <dbReference type="SAM" id="SignalP"/>
    </source>
</evidence>
<feature type="signal peptide" evidence="1">
    <location>
        <begin position="1"/>
        <end position="21"/>
    </location>
</feature>
<reference evidence="3" key="2">
    <citation type="submission" date="2019-10" db="EMBL/GenBank/DDBJ databases">
        <title>A de novo genome assembly of a pear dwarfing rootstock.</title>
        <authorList>
            <person name="Wang F."/>
            <person name="Wang J."/>
            <person name="Li S."/>
            <person name="Zhang Y."/>
            <person name="Fang M."/>
            <person name="Ma L."/>
            <person name="Zhao Y."/>
            <person name="Jiang S."/>
        </authorList>
    </citation>
    <scope>NUCLEOTIDE SEQUENCE [LARGE SCALE GENOMIC DNA]</scope>
</reference>